<keyword evidence="3" id="KW-1185">Reference proteome</keyword>
<sequence>MLHLRRRALAGALAGTALLLAGCAVPGQPASPGAAAELDGTTLTNAHVSELYDVWLEEIGAPANRRQVITIELMRQALLEETDQIDFTYARSVSRQQAEALLEINGVNEEPSEDLIDAVEGSLLIAAFTVLTEDTSVIQSVAEQIEADAVTSPRTGTFSAAAFMQSLSVTAEKATAAAQQGQPSWYLEFNDVVGLVEPDSPWIVSE</sequence>
<dbReference type="RefSeq" id="WP_203653087.1">
    <property type="nucleotide sequence ID" value="NZ_BONR01000001.1"/>
</dbReference>
<evidence type="ECO:0000313" key="3">
    <source>
        <dbReference type="Proteomes" id="UP000652354"/>
    </source>
</evidence>
<evidence type="ECO:0000256" key="1">
    <source>
        <dbReference type="SAM" id="SignalP"/>
    </source>
</evidence>
<proteinExistence type="predicted"/>
<dbReference type="Proteomes" id="UP000652354">
    <property type="component" value="Unassembled WGS sequence"/>
</dbReference>
<accession>A0A919UFN6</accession>
<evidence type="ECO:0000313" key="2">
    <source>
        <dbReference type="EMBL" id="GIG53649.1"/>
    </source>
</evidence>
<feature type="signal peptide" evidence="1">
    <location>
        <begin position="1"/>
        <end position="26"/>
    </location>
</feature>
<dbReference type="InterPro" id="IPR006311">
    <property type="entry name" value="TAT_signal"/>
</dbReference>
<name>A0A919UFN6_9MICO</name>
<dbReference type="AlphaFoldDB" id="A0A919UFN6"/>
<dbReference type="EMBL" id="BONR01000001">
    <property type="protein sequence ID" value="GIG53649.1"/>
    <property type="molecule type" value="Genomic_DNA"/>
</dbReference>
<dbReference type="PROSITE" id="PS51257">
    <property type="entry name" value="PROKAR_LIPOPROTEIN"/>
    <property type="match status" value="1"/>
</dbReference>
<reference evidence="2" key="1">
    <citation type="submission" date="2021-01" db="EMBL/GenBank/DDBJ databases">
        <title>Whole genome shotgun sequence of Demequina activiva NBRC 110675.</title>
        <authorList>
            <person name="Komaki H."/>
            <person name="Tamura T."/>
        </authorList>
    </citation>
    <scope>NUCLEOTIDE SEQUENCE</scope>
    <source>
        <strain evidence="2">NBRC 110675</strain>
    </source>
</reference>
<evidence type="ECO:0008006" key="4">
    <source>
        <dbReference type="Google" id="ProtNLM"/>
    </source>
</evidence>
<comment type="caution">
    <text evidence="2">The sequence shown here is derived from an EMBL/GenBank/DDBJ whole genome shotgun (WGS) entry which is preliminary data.</text>
</comment>
<organism evidence="2 3">
    <name type="scientific">Demequina activiva</name>
    <dbReference type="NCBI Taxonomy" id="1582364"/>
    <lineage>
        <taxon>Bacteria</taxon>
        <taxon>Bacillati</taxon>
        <taxon>Actinomycetota</taxon>
        <taxon>Actinomycetes</taxon>
        <taxon>Micrococcales</taxon>
        <taxon>Demequinaceae</taxon>
        <taxon>Demequina</taxon>
    </lineage>
</organism>
<gene>
    <name evidence="2" type="ORF">Dac01nite_04010</name>
</gene>
<protein>
    <recommendedName>
        <fullName evidence="4">SurA N-terminal domain-containing protein</fullName>
    </recommendedName>
</protein>
<dbReference type="PROSITE" id="PS51318">
    <property type="entry name" value="TAT"/>
    <property type="match status" value="1"/>
</dbReference>
<feature type="chain" id="PRO_5039545793" description="SurA N-terminal domain-containing protein" evidence="1">
    <location>
        <begin position="27"/>
        <end position="206"/>
    </location>
</feature>
<keyword evidence="1" id="KW-0732">Signal</keyword>